<evidence type="ECO:0000313" key="3">
    <source>
        <dbReference type="Proteomes" id="UP000006057"/>
    </source>
</evidence>
<dbReference type="STRING" id="710421.Mycch_1502"/>
<dbReference type="Gene3D" id="2.30.110.10">
    <property type="entry name" value="Electron Transport, Fmn-binding Protein, Chain A"/>
    <property type="match status" value="1"/>
</dbReference>
<protein>
    <submittedName>
        <fullName evidence="2">Putative flavin-nucleotide-binding protein</fullName>
    </submittedName>
</protein>
<dbReference type="SUPFAM" id="SSF50475">
    <property type="entry name" value="FMN-binding split barrel"/>
    <property type="match status" value="1"/>
</dbReference>
<dbReference type="RefSeq" id="WP_014814783.1">
    <property type="nucleotide sequence ID" value="NC_018027.1"/>
</dbReference>
<dbReference type="HOGENOM" id="CLU_127487_0_1_11"/>
<organism evidence="2 3">
    <name type="scientific">Mycolicibacterium chubuense (strain NBB4)</name>
    <name type="common">Mycobacterium chubuense</name>
    <dbReference type="NCBI Taxonomy" id="710421"/>
    <lineage>
        <taxon>Bacteria</taxon>
        <taxon>Bacillati</taxon>
        <taxon>Actinomycetota</taxon>
        <taxon>Actinomycetes</taxon>
        <taxon>Mycobacteriales</taxon>
        <taxon>Mycobacteriaceae</taxon>
        <taxon>Mycolicibacterium</taxon>
    </lineage>
</organism>
<dbReference type="Pfam" id="PF12900">
    <property type="entry name" value="Pyridox_ox_2"/>
    <property type="match status" value="1"/>
</dbReference>
<dbReference type="EMBL" id="CP003053">
    <property type="protein sequence ID" value="AFM16302.1"/>
    <property type="molecule type" value="Genomic_DNA"/>
</dbReference>
<dbReference type="InterPro" id="IPR012349">
    <property type="entry name" value="Split_barrel_FMN-bd"/>
</dbReference>
<dbReference type="eggNOG" id="COG3467">
    <property type="taxonomic scope" value="Bacteria"/>
</dbReference>
<keyword evidence="3" id="KW-1185">Reference proteome</keyword>
<accession>I4BG95</accession>
<dbReference type="Proteomes" id="UP000006057">
    <property type="component" value="Chromosome"/>
</dbReference>
<dbReference type="OrthoDB" id="7062584at2"/>
<gene>
    <name evidence="2" type="ordered locus">Mycch_1502</name>
</gene>
<evidence type="ECO:0000256" key="1">
    <source>
        <dbReference type="SAM" id="MobiDB-lite"/>
    </source>
</evidence>
<name>I4BG95_MYCCN</name>
<dbReference type="AlphaFoldDB" id="I4BG95"/>
<dbReference type="PATRIC" id="fig|710421.3.peg.1506"/>
<dbReference type="KEGG" id="mcb:Mycch_1502"/>
<sequence>MSEDSRPMSILSETDCWKLLEGTALGRLVTSVDGHPAIFPVNFAVQRRTVLFRTAEGTKLVSTAINNNVLFEADGHGTAEGWSVIVKGVARALRDDDDIADAQRAQLLPWPATDKPHFVRIRPLSVTGRRFLFGPEPDPAPSKDFTGARADAH</sequence>
<dbReference type="InterPro" id="IPR024747">
    <property type="entry name" value="Pyridox_Oxase-rel"/>
</dbReference>
<proteinExistence type="predicted"/>
<reference evidence="2 3" key="1">
    <citation type="submission" date="2012-06" db="EMBL/GenBank/DDBJ databases">
        <title>Complete sequence of chromosome of Mycobacterium chubuense NBB4.</title>
        <authorList>
            <consortium name="US DOE Joint Genome Institute"/>
            <person name="Lucas S."/>
            <person name="Han J."/>
            <person name="Lapidus A."/>
            <person name="Cheng J.-F."/>
            <person name="Goodwin L."/>
            <person name="Pitluck S."/>
            <person name="Peters L."/>
            <person name="Mikhailova N."/>
            <person name="Teshima H."/>
            <person name="Detter J.C."/>
            <person name="Han C."/>
            <person name="Tapia R."/>
            <person name="Land M."/>
            <person name="Hauser L."/>
            <person name="Kyrpides N."/>
            <person name="Ivanova N."/>
            <person name="Pagani I."/>
            <person name="Mattes T."/>
            <person name="Holmes A."/>
            <person name="Rutledge P."/>
            <person name="Paulsen I."/>
            <person name="Coleman N."/>
            <person name="Woyke T."/>
        </authorList>
    </citation>
    <scope>NUCLEOTIDE SEQUENCE [LARGE SCALE GENOMIC DNA]</scope>
    <source>
        <strain evidence="2 3">NBB4</strain>
    </source>
</reference>
<evidence type="ECO:0000313" key="2">
    <source>
        <dbReference type="EMBL" id="AFM16302.1"/>
    </source>
</evidence>
<feature type="region of interest" description="Disordered" evidence="1">
    <location>
        <begin position="132"/>
        <end position="153"/>
    </location>
</feature>